<organism evidence="12 13">
    <name type="scientific">Martelella mediterranea DSM 17316</name>
    <dbReference type="NCBI Taxonomy" id="1122214"/>
    <lineage>
        <taxon>Bacteria</taxon>
        <taxon>Pseudomonadati</taxon>
        <taxon>Pseudomonadota</taxon>
        <taxon>Alphaproteobacteria</taxon>
        <taxon>Hyphomicrobiales</taxon>
        <taxon>Aurantimonadaceae</taxon>
        <taxon>Martelella</taxon>
    </lineage>
</organism>
<dbReference type="RefSeq" id="WP_018063966.1">
    <property type="nucleotide sequence ID" value="NZ_AQWH01000005.1"/>
</dbReference>
<proteinExistence type="inferred from homology"/>
<dbReference type="NCBIfam" id="NF006875">
    <property type="entry name" value="PRK09372.1"/>
    <property type="match status" value="1"/>
</dbReference>
<comment type="similarity">
    <text evidence="3 10">Belongs to the class II aldolase/RraA-like family.</text>
</comment>
<sequence>MKNSEGNFRAETPAVRRATGASDPEPAISCADIYDTFHAELGVCSLQFRSLGKREAFFGPAETVATFEDHTPVLKCVSAVGNGRVLVVDGRGSLTTGVMGDRLAEMARMNGWAGVVINGAVRDSAAIDAMAFGVKALGATARRSWQASSGRFGGQLRFGDITIDRGDWIYADRDAVLVSRSELDMTLVKGAAVAE</sequence>
<feature type="region of interest" description="Disordered" evidence="11">
    <location>
        <begin position="1"/>
        <end position="24"/>
    </location>
</feature>
<dbReference type="Gene3D" id="3.50.30.40">
    <property type="entry name" value="Ribonuclease E inhibitor RraA/RraA-like"/>
    <property type="match status" value="1"/>
</dbReference>
<comment type="function">
    <text evidence="7 10">Catalyzes the aldol cleavage of 4-hydroxy-4-methyl-2-oxoglutarate (HMG) into 2 molecules of pyruvate. Also contains a secondary oxaloacetate (OAA) decarboxylase activity due to the common pyruvate enolate transition state formed following C-C bond cleavage in the retro-aldol and decarboxylation reactions.</text>
</comment>
<evidence type="ECO:0000256" key="8">
    <source>
        <dbReference type="ARBA" id="ARBA00047973"/>
    </source>
</evidence>
<dbReference type="EC" id="4.1.3.17" evidence="10"/>
<comment type="subunit">
    <text evidence="4 10">Homotrimer.</text>
</comment>
<dbReference type="EC" id="4.1.1.112" evidence="10"/>
<dbReference type="GO" id="GO:0008428">
    <property type="term" value="F:ribonuclease inhibitor activity"/>
    <property type="evidence" value="ECO:0007669"/>
    <property type="project" value="InterPro"/>
</dbReference>
<dbReference type="InterPro" id="IPR036704">
    <property type="entry name" value="RraA/RraA-like_sf"/>
</dbReference>
<evidence type="ECO:0000256" key="1">
    <source>
        <dbReference type="ARBA" id="ARBA00001342"/>
    </source>
</evidence>
<feature type="binding site" evidence="9">
    <location>
        <position position="122"/>
    </location>
    <ligand>
        <name>substrate</name>
    </ligand>
</feature>
<dbReference type="CDD" id="cd16841">
    <property type="entry name" value="RraA_family"/>
    <property type="match status" value="1"/>
</dbReference>
<dbReference type="GO" id="GO:0051252">
    <property type="term" value="P:regulation of RNA metabolic process"/>
    <property type="evidence" value="ECO:0007669"/>
    <property type="project" value="InterPro"/>
</dbReference>
<evidence type="ECO:0000256" key="5">
    <source>
        <dbReference type="ARBA" id="ARBA00022723"/>
    </source>
</evidence>
<evidence type="ECO:0000256" key="7">
    <source>
        <dbReference type="ARBA" id="ARBA00025046"/>
    </source>
</evidence>
<dbReference type="GO" id="GO:0047443">
    <property type="term" value="F:4-hydroxy-4-methyl-2-oxoglutarate aldolase activity"/>
    <property type="evidence" value="ECO:0007669"/>
    <property type="project" value="UniProtKB-EC"/>
</dbReference>
<comment type="catalytic activity">
    <reaction evidence="8 10">
        <text>oxaloacetate + H(+) = pyruvate + CO2</text>
        <dbReference type="Rhea" id="RHEA:15641"/>
        <dbReference type="ChEBI" id="CHEBI:15361"/>
        <dbReference type="ChEBI" id="CHEBI:15378"/>
        <dbReference type="ChEBI" id="CHEBI:16452"/>
        <dbReference type="ChEBI" id="CHEBI:16526"/>
        <dbReference type="EC" id="4.1.1.112"/>
    </reaction>
</comment>
<dbReference type="NCBIfam" id="TIGR01935">
    <property type="entry name" value="NOT-MenG"/>
    <property type="match status" value="1"/>
</dbReference>
<keyword evidence="12" id="KW-0614">Plasmid</keyword>
<keyword evidence="13" id="KW-1185">Reference proteome</keyword>
<reference evidence="12 13" key="1">
    <citation type="submission" date="2017-03" db="EMBL/GenBank/DDBJ databases">
        <title>Foreign affairs: Plasmid Transfer between Roseobacters and Rhizobia.</title>
        <authorList>
            <person name="Bartling P."/>
            <person name="Bunk B."/>
            <person name="Overmann J."/>
            <person name="Brinkmann H."/>
            <person name="Petersen J."/>
        </authorList>
    </citation>
    <scope>NUCLEOTIDE SEQUENCE [LARGE SCALE GENOMIC DNA]</scope>
    <source>
        <strain evidence="12 13">MACL11</strain>
        <plasmid evidence="13">Plasmid pmm593</plasmid>
    </source>
</reference>
<dbReference type="AlphaFoldDB" id="A0A1U9Z8J5"/>
<dbReference type="Proteomes" id="UP000191135">
    <property type="component" value="Plasmid pMM593"/>
</dbReference>
<protein>
    <recommendedName>
        <fullName evidence="10">4-hydroxy-4-methyl-2-oxoglutarate aldolase</fullName>
        <shortName evidence="10">HMG aldolase</shortName>
        <ecNumber evidence="10">4.1.1.112</ecNumber>
        <ecNumber evidence="10">4.1.3.17</ecNumber>
    </recommendedName>
    <alternativeName>
        <fullName evidence="10">Oxaloacetate decarboxylase</fullName>
    </alternativeName>
</protein>
<keyword evidence="9" id="KW-0460">Magnesium</keyword>
<dbReference type="PANTHER" id="PTHR33254">
    <property type="entry name" value="4-HYDROXY-4-METHYL-2-OXOGLUTARATE ALDOLASE 3-RELATED"/>
    <property type="match status" value="1"/>
</dbReference>
<evidence type="ECO:0000256" key="11">
    <source>
        <dbReference type="SAM" id="MobiDB-lite"/>
    </source>
</evidence>
<dbReference type="PANTHER" id="PTHR33254:SF4">
    <property type="entry name" value="4-HYDROXY-4-METHYL-2-OXOGLUTARATE ALDOLASE 3-RELATED"/>
    <property type="match status" value="1"/>
</dbReference>
<name>A0A1U9Z8J5_9HYPH</name>
<keyword evidence="6 10" id="KW-0456">Lyase</keyword>
<comment type="cofactor">
    <cofactor evidence="2 10">
        <name>a divalent metal cation</name>
        <dbReference type="ChEBI" id="CHEBI:60240"/>
    </cofactor>
</comment>
<evidence type="ECO:0000313" key="12">
    <source>
        <dbReference type="EMBL" id="AQZ53950.1"/>
    </source>
</evidence>
<dbReference type="GO" id="GO:0046872">
    <property type="term" value="F:metal ion binding"/>
    <property type="evidence" value="ECO:0007669"/>
    <property type="project" value="UniProtKB-KW"/>
</dbReference>
<dbReference type="KEGG" id="mmed:Mame_04658"/>
<accession>A0A1U9Z8J5</accession>
<dbReference type="InterPro" id="IPR005493">
    <property type="entry name" value="RraA/RraA-like"/>
</dbReference>
<evidence type="ECO:0000256" key="6">
    <source>
        <dbReference type="ARBA" id="ARBA00023239"/>
    </source>
</evidence>
<dbReference type="GO" id="GO:0008948">
    <property type="term" value="F:oxaloacetate decarboxylase activity"/>
    <property type="evidence" value="ECO:0007669"/>
    <property type="project" value="UniProtKB-EC"/>
</dbReference>
<evidence type="ECO:0000256" key="3">
    <source>
        <dbReference type="ARBA" id="ARBA00008621"/>
    </source>
</evidence>
<dbReference type="Pfam" id="PF03737">
    <property type="entry name" value="RraA-like"/>
    <property type="match status" value="1"/>
</dbReference>
<dbReference type="eggNOG" id="COG0684">
    <property type="taxonomic scope" value="Bacteria"/>
</dbReference>
<dbReference type="InterPro" id="IPR010203">
    <property type="entry name" value="RraA"/>
</dbReference>
<feature type="binding site" evidence="9">
    <location>
        <begin position="100"/>
        <end position="103"/>
    </location>
    <ligand>
        <name>substrate</name>
    </ligand>
</feature>
<comment type="cofactor">
    <cofactor evidence="9">
        <name>Mg(2+)</name>
        <dbReference type="ChEBI" id="CHEBI:18420"/>
    </cofactor>
</comment>
<geneLocation type="plasmid" evidence="13">
    <name>pmm593</name>
</geneLocation>
<evidence type="ECO:0000256" key="10">
    <source>
        <dbReference type="RuleBase" id="RU004338"/>
    </source>
</evidence>
<gene>
    <name evidence="12" type="primary">rraA</name>
    <name evidence="12" type="ORF">Mame_04658</name>
</gene>
<evidence type="ECO:0000256" key="9">
    <source>
        <dbReference type="PIRSR" id="PIRSR605493-1"/>
    </source>
</evidence>
<dbReference type="SUPFAM" id="SSF89562">
    <property type="entry name" value="RraA-like"/>
    <property type="match status" value="1"/>
</dbReference>
<evidence type="ECO:0000313" key="13">
    <source>
        <dbReference type="Proteomes" id="UP000191135"/>
    </source>
</evidence>
<dbReference type="EMBL" id="CP020331">
    <property type="protein sequence ID" value="AQZ53950.1"/>
    <property type="molecule type" value="Genomic_DNA"/>
</dbReference>
<comment type="catalytic activity">
    <reaction evidence="1 10">
        <text>4-hydroxy-4-methyl-2-oxoglutarate = 2 pyruvate</text>
        <dbReference type="Rhea" id="RHEA:22748"/>
        <dbReference type="ChEBI" id="CHEBI:15361"/>
        <dbReference type="ChEBI" id="CHEBI:58276"/>
        <dbReference type="EC" id="4.1.3.17"/>
    </reaction>
</comment>
<feature type="binding site" evidence="9">
    <location>
        <position position="123"/>
    </location>
    <ligand>
        <name>substrate</name>
    </ligand>
</feature>
<keyword evidence="5 9" id="KW-0479">Metal-binding</keyword>
<evidence type="ECO:0000256" key="2">
    <source>
        <dbReference type="ARBA" id="ARBA00001968"/>
    </source>
</evidence>
<evidence type="ECO:0000256" key="4">
    <source>
        <dbReference type="ARBA" id="ARBA00011233"/>
    </source>
</evidence>